<dbReference type="InterPro" id="IPR035919">
    <property type="entry name" value="EAL_sf"/>
</dbReference>
<accession>A0A3L9YLK7</accession>
<dbReference type="RefSeq" id="WP_121896192.1">
    <property type="nucleotide sequence ID" value="NZ_RCNT01000001.1"/>
</dbReference>
<reference evidence="2 3" key="1">
    <citation type="submission" date="2018-10" db="EMBL/GenBank/DDBJ databases">
        <authorList>
            <person name="Jung H.S."/>
            <person name="Jeon C.O."/>
        </authorList>
    </citation>
    <scope>NUCLEOTIDE SEQUENCE [LARGE SCALE GENOMIC DNA]</scope>
    <source>
        <strain evidence="2 3">MA-7-27</strain>
    </source>
</reference>
<name>A0A3L9YLK7_9RHOB</name>
<protein>
    <submittedName>
        <fullName evidence="2">EAL domain-containing protein</fullName>
    </submittedName>
</protein>
<dbReference type="PANTHER" id="PTHR33121">
    <property type="entry name" value="CYCLIC DI-GMP PHOSPHODIESTERASE PDEF"/>
    <property type="match status" value="1"/>
</dbReference>
<dbReference type="Pfam" id="PF00563">
    <property type="entry name" value="EAL"/>
    <property type="match status" value="1"/>
</dbReference>
<evidence type="ECO:0000313" key="2">
    <source>
        <dbReference type="EMBL" id="RMA43600.1"/>
    </source>
</evidence>
<dbReference type="CDD" id="cd01948">
    <property type="entry name" value="EAL"/>
    <property type="match status" value="1"/>
</dbReference>
<dbReference type="GO" id="GO:0071111">
    <property type="term" value="F:cyclic-guanylate-specific phosphodiesterase activity"/>
    <property type="evidence" value="ECO:0007669"/>
    <property type="project" value="InterPro"/>
</dbReference>
<dbReference type="InterPro" id="IPR050706">
    <property type="entry name" value="Cyclic-di-GMP_PDE-like"/>
</dbReference>
<comment type="caution">
    <text evidence="2">The sequence shown here is derived from an EMBL/GenBank/DDBJ whole genome shotgun (WGS) entry which is preliminary data.</text>
</comment>
<feature type="domain" description="EAL" evidence="1">
    <location>
        <begin position="26"/>
        <end position="276"/>
    </location>
</feature>
<gene>
    <name evidence="2" type="ORF">D9R08_01285</name>
</gene>
<keyword evidence="3" id="KW-1185">Reference proteome</keyword>
<dbReference type="AlphaFoldDB" id="A0A3L9YLK7"/>
<dbReference type="InterPro" id="IPR001633">
    <property type="entry name" value="EAL_dom"/>
</dbReference>
<proteinExistence type="predicted"/>
<evidence type="ECO:0000259" key="1">
    <source>
        <dbReference type="PROSITE" id="PS50883"/>
    </source>
</evidence>
<dbReference type="SMART" id="SM00052">
    <property type="entry name" value="EAL"/>
    <property type="match status" value="1"/>
</dbReference>
<dbReference type="OrthoDB" id="23692at2"/>
<dbReference type="EMBL" id="RCNT01000001">
    <property type="protein sequence ID" value="RMA43600.1"/>
    <property type="molecule type" value="Genomic_DNA"/>
</dbReference>
<dbReference type="Proteomes" id="UP000281343">
    <property type="component" value="Unassembled WGS sequence"/>
</dbReference>
<sequence>MQGQQQKFRDQDSAGSPLDMALMERDRDTIAMVARALDVNDVALAFQPVVSSRAGNTVAYYEGLIRIFDETGRVIPARDFMGAVETRELGRRIDCAALGIGLKTLRANPSLRLAINMSARSIGYPHWMNILKKFIRLHPDVVERLILEITETSAMLVPEIVTIFMAEMQEKGITFALDDFGAGQTSFRHLKDFCFDILKIDGQFSRKVHSDPDNQVLTQALMSIARHFDMLAVAEAVETREEAQWLVNSGVDCLQGYYFAAPSLSAPWKVQESQTLITG</sequence>
<dbReference type="SUPFAM" id="SSF141868">
    <property type="entry name" value="EAL domain-like"/>
    <property type="match status" value="1"/>
</dbReference>
<evidence type="ECO:0000313" key="3">
    <source>
        <dbReference type="Proteomes" id="UP000281343"/>
    </source>
</evidence>
<dbReference type="Gene3D" id="3.20.20.450">
    <property type="entry name" value="EAL domain"/>
    <property type="match status" value="1"/>
</dbReference>
<dbReference type="PANTHER" id="PTHR33121:SF79">
    <property type="entry name" value="CYCLIC DI-GMP PHOSPHODIESTERASE PDED-RELATED"/>
    <property type="match status" value="1"/>
</dbReference>
<organism evidence="2 3">
    <name type="scientific">Rhodophyticola porphyridii</name>
    <dbReference type="NCBI Taxonomy" id="1852017"/>
    <lineage>
        <taxon>Bacteria</taxon>
        <taxon>Pseudomonadati</taxon>
        <taxon>Pseudomonadota</taxon>
        <taxon>Alphaproteobacteria</taxon>
        <taxon>Rhodobacterales</taxon>
        <taxon>Roseobacteraceae</taxon>
        <taxon>Rhodophyticola</taxon>
    </lineage>
</organism>
<dbReference type="PROSITE" id="PS50883">
    <property type="entry name" value="EAL"/>
    <property type="match status" value="1"/>
</dbReference>